<dbReference type="PANTHER" id="PTHR42085:SF2">
    <property type="entry name" value="F-BOX DOMAIN-CONTAINING PROTEIN"/>
    <property type="match status" value="1"/>
</dbReference>
<dbReference type="OrthoDB" id="10501066at2759"/>
<dbReference type="AlphaFoldDB" id="A0A8E2EUH1"/>
<gene>
    <name evidence="1" type="ORF">AOQ84DRAFT_379965</name>
</gene>
<evidence type="ECO:0000313" key="1">
    <source>
        <dbReference type="EMBL" id="OCL05065.1"/>
    </source>
</evidence>
<dbReference type="Proteomes" id="UP000250140">
    <property type="component" value="Unassembled WGS sequence"/>
</dbReference>
<dbReference type="PANTHER" id="PTHR42085">
    <property type="entry name" value="F-BOX DOMAIN-CONTAINING PROTEIN"/>
    <property type="match status" value="1"/>
</dbReference>
<protein>
    <recommendedName>
        <fullName evidence="3">F-box domain-containing protein</fullName>
    </recommendedName>
</protein>
<sequence length="205" mass="24064">MTPKSTSPFPLMNLPAELRLKIWRFYLVLSGPIKNRHFQSLSDILLRPLLLSRQLLPEVREVLWSDNTIFTHVTYERNSACRPFPVRLCLPTPAVLPLIKHLEVDLTPQCYREMYFWADEIMDTVNAWNKISCHCLSTVKLIVPTDAMKERLDSHIWEGTFGPESLSRRLEALKRLQFRTKKFIIGGIKDDEERRQLEKAVKIYQ</sequence>
<reference evidence="1 2" key="1">
    <citation type="journal article" date="2016" name="Nat. Commun.">
        <title>Ectomycorrhizal ecology is imprinted in the genome of the dominant symbiotic fungus Cenococcum geophilum.</title>
        <authorList>
            <consortium name="DOE Joint Genome Institute"/>
            <person name="Peter M."/>
            <person name="Kohler A."/>
            <person name="Ohm R.A."/>
            <person name="Kuo A."/>
            <person name="Krutzmann J."/>
            <person name="Morin E."/>
            <person name="Arend M."/>
            <person name="Barry K.W."/>
            <person name="Binder M."/>
            <person name="Choi C."/>
            <person name="Clum A."/>
            <person name="Copeland A."/>
            <person name="Grisel N."/>
            <person name="Haridas S."/>
            <person name="Kipfer T."/>
            <person name="LaButti K."/>
            <person name="Lindquist E."/>
            <person name="Lipzen A."/>
            <person name="Maire R."/>
            <person name="Meier B."/>
            <person name="Mihaltcheva S."/>
            <person name="Molinier V."/>
            <person name="Murat C."/>
            <person name="Poggeler S."/>
            <person name="Quandt C.A."/>
            <person name="Sperisen C."/>
            <person name="Tritt A."/>
            <person name="Tisserant E."/>
            <person name="Crous P.W."/>
            <person name="Henrissat B."/>
            <person name="Nehls U."/>
            <person name="Egli S."/>
            <person name="Spatafora J.W."/>
            <person name="Grigoriev I.V."/>
            <person name="Martin F.M."/>
        </authorList>
    </citation>
    <scope>NUCLEOTIDE SEQUENCE [LARGE SCALE GENOMIC DNA]</scope>
    <source>
        <strain evidence="1 2">CBS 207.34</strain>
    </source>
</reference>
<proteinExistence type="predicted"/>
<keyword evidence="2" id="KW-1185">Reference proteome</keyword>
<organism evidence="1 2">
    <name type="scientific">Glonium stellatum</name>
    <dbReference type="NCBI Taxonomy" id="574774"/>
    <lineage>
        <taxon>Eukaryota</taxon>
        <taxon>Fungi</taxon>
        <taxon>Dikarya</taxon>
        <taxon>Ascomycota</taxon>
        <taxon>Pezizomycotina</taxon>
        <taxon>Dothideomycetes</taxon>
        <taxon>Pleosporomycetidae</taxon>
        <taxon>Gloniales</taxon>
        <taxon>Gloniaceae</taxon>
        <taxon>Glonium</taxon>
    </lineage>
</organism>
<name>A0A8E2EUH1_9PEZI</name>
<accession>A0A8E2EUH1</accession>
<evidence type="ECO:0000313" key="2">
    <source>
        <dbReference type="Proteomes" id="UP000250140"/>
    </source>
</evidence>
<dbReference type="InterPro" id="IPR038883">
    <property type="entry name" value="AN11006-like"/>
</dbReference>
<dbReference type="EMBL" id="KV750385">
    <property type="protein sequence ID" value="OCL05065.1"/>
    <property type="molecule type" value="Genomic_DNA"/>
</dbReference>
<evidence type="ECO:0008006" key="3">
    <source>
        <dbReference type="Google" id="ProtNLM"/>
    </source>
</evidence>